<gene>
    <name evidence="2" type="ORF">RRF57_000558</name>
</gene>
<dbReference type="Proteomes" id="UP001305414">
    <property type="component" value="Unassembled WGS sequence"/>
</dbReference>
<accession>A0AAN7YZS5</accession>
<keyword evidence="3" id="KW-1185">Reference proteome</keyword>
<organism evidence="2 3">
    <name type="scientific">Xylaria bambusicola</name>
    <dbReference type="NCBI Taxonomy" id="326684"/>
    <lineage>
        <taxon>Eukaryota</taxon>
        <taxon>Fungi</taxon>
        <taxon>Dikarya</taxon>
        <taxon>Ascomycota</taxon>
        <taxon>Pezizomycotina</taxon>
        <taxon>Sordariomycetes</taxon>
        <taxon>Xylariomycetidae</taxon>
        <taxon>Xylariales</taxon>
        <taxon>Xylariaceae</taxon>
        <taxon>Xylaria</taxon>
    </lineage>
</organism>
<comment type="caution">
    <text evidence="2">The sequence shown here is derived from an EMBL/GenBank/DDBJ whole genome shotgun (WGS) entry which is preliminary data.</text>
</comment>
<dbReference type="EMBL" id="JAWHQM010000002">
    <property type="protein sequence ID" value="KAK5624842.1"/>
    <property type="molecule type" value="Genomic_DNA"/>
</dbReference>
<sequence length="139" mass="14337">MAVPVHSNPVGVGRVADIDGNSDYGSDFSVGEEQLVEEILASLASANTTKATDTQPSATARTPARQGHDGESCASASAAVARQSSHTAGLISPGLTQLLPTKIESTTVSPLEQGIVLLDSVRYPDCKCTVFGYARLSSC</sequence>
<proteinExistence type="predicted"/>
<dbReference type="AlphaFoldDB" id="A0AAN7YZS5"/>
<feature type="region of interest" description="Disordered" evidence="1">
    <location>
        <begin position="46"/>
        <end position="78"/>
    </location>
</feature>
<feature type="compositionally biased region" description="Polar residues" evidence="1">
    <location>
        <begin position="46"/>
        <end position="60"/>
    </location>
</feature>
<evidence type="ECO:0000313" key="3">
    <source>
        <dbReference type="Proteomes" id="UP001305414"/>
    </source>
</evidence>
<evidence type="ECO:0000313" key="2">
    <source>
        <dbReference type="EMBL" id="KAK5624842.1"/>
    </source>
</evidence>
<evidence type="ECO:0000256" key="1">
    <source>
        <dbReference type="SAM" id="MobiDB-lite"/>
    </source>
</evidence>
<name>A0AAN7YZS5_9PEZI</name>
<reference evidence="2 3" key="1">
    <citation type="submission" date="2023-10" db="EMBL/GenBank/DDBJ databases">
        <title>Draft genome sequence of Xylaria bambusicola isolate GMP-LS, the root and basal stem rot pathogen of sugarcane in Indonesia.</title>
        <authorList>
            <person name="Selvaraj P."/>
            <person name="Muralishankar V."/>
            <person name="Muruganantham S."/>
            <person name="Sp S."/>
            <person name="Haryani S."/>
            <person name="Lau K.J.X."/>
            <person name="Naqvi N.I."/>
        </authorList>
    </citation>
    <scope>NUCLEOTIDE SEQUENCE [LARGE SCALE GENOMIC DNA]</scope>
    <source>
        <strain evidence="2">GMP-LS</strain>
    </source>
</reference>
<protein>
    <submittedName>
        <fullName evidence="2">Uncharacterized protein</fullName>
    </submittedName>
</protein>